<feature type="compositionally biased region" description="Low complexity" evidence="1">
    <location>
        <begin position="88"/>
        <end position="100"/>
    </location>
</feature>
<protein>
    <submittedName>
        <fullName evidence="3">Uncharacterized protein</fullName>
    </submittedName>
</protein>
<dbReference type="GeneTree" id="ENSGT00620000088704"/>
<sequence length="136" mass="14546">MIVLILLRIARQAPAQAQTSDQVSSLFRPGRWAPRVGTWSSPAWGQGPKGEQDPRGLAGSGRSGGDATEQDPAGIRAQDRAPRHRRAPPAGMPVAPAPSADGEPLQERGGGLCHRSRSVYNGLFVEKFHQSFSLDN</sequence>
<reference evidence="3" key="2">
    <citation type="submission" date="2025-08" db="UniProtKB">
        <authorList>
            <consortium name="Ensembl"/>
        </authorList>
    </citation>
    <scope>IDENTIFICATION</scope>
</reference>
<dbReference type="Ensembl" id="ENSRBIT00000046967.1">
    <property type="protein sequence ID" value="ENSRBIP00000023074.1"/>
    <property type="gene ID" value="ENSRBIG00000035467.1"/>
</dbReference>
<feature type="chain" id="PRO_5014384409" evidence="2">
    <location>
        <begin position="18"/>
        <end position="136"/>
    </location>
</feature>
<feature type="compositionally biased region" description="Polar residues" evidence="1">
    <location>
        <begin position="15"/>
        <end position="25"/>
    </location>
</feature>
<evidence type="ECO:0000313" key="3">
    <source>
        <dbReference type="Ensembl" id="ENSRBIP00000023074.1"/>
    </source>
</evidence>
<evidence type="ECO:0000313" key="4">
    <source>
        <dbReference type="Proteomes" id="UP000233180"/>
    </source>
</evidence>
<feature type="region of interest" description="Disordered" evidence="1">
    <location>
        <begin position="13"/>
        <end position="113"/>
    </location>
</feature>
<dbReference type="Pfam" id="PF17693">
    <property type="entry name" value="DUF5539"/>
    <property type="match status" value="3"/>
</dbReference>
<keyword evidence="2" id="KW-0732">Signal</keyword>
<reference evidence="3 4" key="1">
    <citation type="submission" date="2016-06" db="EMBL/GenBank/DDBJ databases">
        <title>Genome of Rhinopithecus bieti.</title>
        <authorList>
            <person name="Wu"/>
            <person name="C.-I. and Zhang"/>
            <person name="Y."/>
        </authorList>
    </citation>
    <scope>NUCLEOTIDE SEQUENCE</scope>
</reference>
<keyword evidence="4" id="KW-1185">Reference proteome</keyword>
<dbReference type="AlphaFoldDB" id="A0A2K6LHS8"/>
<dbReference type="Proteomes" id="UP000233180">
    <property type="component" value="Unassembled WGS sequence"/>
</dbReference>
<evidence type="ECO:0000256" key="1">
    <source>
        <dbReference type="SAM" id="MobiDB-lite"/>
    </source>
</evidence>
<organism evidence="3 4">
    <name type="scientific">Rhinopithecus bieti</name>
    <name type="common">Black snub-nosed monkey</name>
    <name type="synonym">Pygathrix bieti</name>
    <dbReference type="NCBI Taxonomy" id="61621"/>
    <lineage>
        <taxon>Eukaryota</taxon>
        <taxon>Metazoa</taxon>
        <taxon>Chordata</taxon>
        <taxon>Craniata</taxon>
        <taxon>Vertebrata</taxon>
        <taxon>Euteleostomi</taxon>
        <taxon>Mammalia</taxon>
        <taxon>Eutheria</taxon>
        <taxon>Euarchontoglires</taxon>
        <taxon>Primates</taxon>
        <taxon>Haplorrhini</taxon>
        <taxon>Catarrhini</taxon>
        <taxon>Cercopithecidae</taxon>
        <taxon>Colobinae</taxon>
        <taxon>Rhinopithecus</taxon>
    </lineage>
</organism>
<reference evidence="3" key="3">
    <citation type="submission" date="2025-09" db="UniProtKB">
        <authorList>
            <consortium name="Ensembl"/>
        </authorList>
    </citation>
    <scope>IDENTIFICATION</scope>
</reference>
<name>A0A2K6LHS8_RHIBE</name>
<feature type="signal peptide" evidence="2">
    <location>
        <begin position="1"/>
        <end position="17"/>
    </location>
</feature>
<evidence type="ECO:0000256" key="2">
    <source>
        <dbReference type="SAM" id="SignalP"/>
    </source>
</evidence>
<proteinExistence type="predicted"/>
<dbReference type="InterPro" id="IPR041041">
    <property type="entry name" value="DUF5539"/>
</dbReference>
<accession>A0A2K6LHS8</accession>